<protein>
    <recommendedName>
        <fullName evidence="2">NADH dehydrogenase [ubiquinone] 1 alpha subcomplex subunit 9, mitochondrial</fullName>
    </recommendedName>
    <alternativeName>
        <fullName evidence="4">Complex I-39kD</fullName>
    </alternativeName>
    <alternativeName>
        <fullName evidence="3">NADH-ubiquinone oxidoreductase 39 kDa subunit</fullName>
    </alternativeName>
</protein>
<evidence type="ECO:0000256" key="5">
    <source>
        <dbReference type="ARBA" id="ARBA00046455"/>
    </source>
</evidence>
<dbReference type="AlphaFoldDB" id="A0A158R811"/>
<dbReference type="InterPro" id="IPR051207">
    <property type="entry name" value="ComplexI_NDUFA9_subunit"/>
</dbReference>
<dbReference type="PANTHER" id="PTHR12126:SF11">
    <property type="entry name" value="NADH DEHYDROGENASE [UBIQUINONE] 1 ALPHA SUBCOMPLEX SUBUNIT 9, MITOCHONDRIAL"/>
    <property type="match status" value="1"/>
</dbReference>
<gene>
    <name evidence="7" type="ORF">TASK_LOCUS4690</name>
</gene>
<dbReference type="EMBL" id="UYRS01018364">
    <property type="protein sequence ID" value="VDK33836.1"/>
    <property type="molecule type" value="Genomic_DNA"/>
</dbReference>
<evidence type="ECO:0000313" key="7">
    <source>
        <dbReference type="EMBL" id="VDK33836.1"/>
    </source>
</evidence>
<dbReference type="PANTHER" id="PTHR12126">
    <property type="entry name" value="NADH-UBIQUINONE OXIDOREDUCTASE 39 KDA SUBUNIT-RELATED"/>
    <property type="match status" value="1"/>
</dbReference>
<dbReference type="Gene3D" id="3.40.50.720">
    <property type="entry name" value="NAD(P)-binding Rossmann-like Domain"/>
    <property type="match status" value="1"/>
</dbReference>
<feature type="domain" description="NAD-dependent epimerase/dehydratase" evidence="6">
    <location>
        <begin position="73"/>
        <end position="292"/>
    </location>
</feature>
<name>A0A158R811_TAEAS</name>
<dbReference type="CDD" id="cd05271">
    <property type="entry name" value="NDUFA9_like_SDR_a"/>
    <property type="match status" value="1"/>
</dbReference>
<comment type="similarity">
    <text evidence="1">Belongs to the complex I NDUFA9 subunit family.</text>
</comment>
<proteinExistence type="inferred from homology"/>
<dbReference type="GO" id="GO:0044877">
    <property type="term" value="F:protein-containing complex binding"/>
    <property type="evidence" value="ECO:0007669"/>
    <property type="project" value="TreeGrafter"/>
</dbReference>
<evidence type="ECO:0000256" key="2">
    <source>
        <dbReference type="ARBA" id="ARBA00040720"/>
    </source>
</evidence>
<keyword evidence="8" id="KW-1185">Reference proteome</keyword>
<dbReference type="STRING" id="60517.A0A158R811"/>
<evidence type="ECO:0000256" key="1">
    <source>
        <dbReference type="ARBA" id="ARBA00038501"/>
    </source>
</evidence>
<sequence>MALCRVGIAFANEICGRVLCDVEHFVQTLVAIASSFTAQTLQQRSRGYASEPISLASLKRGTGGRSSFNGLIVTVFGASGYLGRHIVTHLGRVGAQVIIPYRGDPYFIRDLKVMGDLGQILFCPFHLEDEEAIKKSMRFSNVAINCMGKFNTTHNFTHEAVNVEGAARVARLSKEMGVERFVHISALSQSLNPERFVWKASEFRRTKALGEKAVLHERPDAIIFRPADIWGNSDRFLCYYASRERRWAYGTQMRVCLWKRGQKTVKQPVYVGDLARGIVNSLTMSDSPGKIYEAVGPHRYRLDDLVKWIIFNCRYLPRELNIGRIDPWFLTRVYLNEFVARINPAMCFERLEHDFTTDKLSGAPTLLDLNVKLTKLEDRLQQIVFIYRRLNNYWEAVGEFPEPPNPPISLV</sequence>
<dbReference type="WBParaSite" id="TASK_0000468901-mRNA-1">
    <property type="protein sequence ID" value="TASK_0000468901-mRNA-1"/>
    <property type="gene ID" value="TASK_0000468901"/>
</dbReference>
<accession>A0A158R811</accession>
<reference evidence="9" key="1">
    <citation type="submission" date="2016-04" db="UniProtKB">
        <authorList>
            <consortium name="WormBaseParasite"/>
        </authorList>
    </citation>
    <scope>IDENTIFICATION</scope>
</reference>
<dbReference type="Proteomes" id="UP000282613">
    <property type="component" value="Unassembled WGS sequence"/>
</dbReference>
<evidence type="ECO:0000256" key="3">
    <source>
        <dbReference type="ARBA" id="ARBA00042000"/>
    </source>
</evidence>
<evidence type="ECO:0000259" key="6">
    <source>
        <dbReference type="Pfam" id="PF01370"/>
    </source>
</evidence>
<comment type="subunit">
    <text evidence="5">Complex I is composed of 45 different subunits. This a component of the hydrophobic protein fraction. Interacts with BLOC1S1. Interacts with SLC2A4. Interacts with CLOCK. Interacts with RAB5IF.</text>
</comment>
<reference evidence="7 8" key="2">
    <citation type="submission" date="2018-11" db="EMBL/GenBank/DDBJ databases">
        <authorList>
            <consortium name="Pathogen Informatics"/>
        </authorList>
    </citation>
    <scope>NUCLEOTIDE SEQUENCE [LARGE SCALE GENOMIC DNA]</scope>
</reference>
<dbReference type="SUPFAM" id="SSF51735">
    <property type="entry name" value="NAD(P)-binding Rossmann-fold domains"/>
    <property type="match status" value="1"/>
</dbReference>
<dbReference type="InterPro" id="IPR036291">
    <property type="entry name" value="NAD(P)-bd_dom_sf"/>
</dbReference>
<dbReference type="Pfam" id="PF01370">
    <property type="entry name" value="Epimerase"/>
    <property type="match status" value="1"/>
</dbReference>
<evidence type="ECO:0000313" key="9">
    <source>
        <dbReference type="WBParaSite" id="TASK_0000468901-mRNA-1"/>
    </source>
</evidence>
<organism evidence="9">
    <name type="scientific">Taenia asiatica</name>
    <name type="common">Asian tapeworm</name>
    <dbReference type="NCBI Taxonomy" id="60517"/>
    <lineage>
        <taxon>Eukaryota</taxon>
        <taxon>Metazoa</taxon>
        <taxon>Spiralia</taxon>
        <taxon>Lophotrochozoa</taxon>
        <taxon>Platyhelminthes</taxon>
        <taxon>Cestoda</taxon>
        <taxon>Eucestoda</taxon>
        <taxon>Cyclophyllidea</taxon>
        <taxon>Taeniidae</taxon>
        <taxon>Taenia</taxon>
    </lineage>
</organism>
<evidence type="ECO:0000256" key="4">
    <source>
        <dbReference type="ARBA" id="ARBA00043145"/>
    </source>
</evidence>
<evidence type="ECO:0000313" key="8">
    <source>
        <dbReference type="Proteomes" id="UP000282613"/>
    </source>
</evidence>
<dbReference type="GO" id="GO:0005739">
    <property type="term" value="C:mitochondrion"/>
    <property type="evidence" value="ECO:0007669"/>
    <property type="project" value="TreeGrafter"/>
</dbReference>
<dbReference type="OrthoDB" id="275457at2759"/>
<dbReference type="InterPro" id="IPR001509">
    <property type="entry name" value="Epimerase_deHydtase"/>
</dbReference>